<keyword evidence="3" id="KW-1185">Reference proteome</keyword>
<accession>A0A015IIR1</accession>
<dbReference type="Proteomes" id="UP000022910">
    <property type="component" value="Unassembled WGS sequence"/>
</dbReference>
<protein>
    <recommendedName>
        <fullName evidence="1">Reverse transcriptase domain-containing protein</fullName>
    </recommendedName>
</protein>
<sequence length="122" mass="13871">MFEAINQSPHSGIAYVSTLPIKIPSDFPDVIILAKNFEIKVQSYLDDITWLTDNLENLEQNLKITDDFYQLANIKTNKDKTKLLTKNKSVASTPTYPITFGQDIIVIEILPLKKVLVSWAFI</sequence>
<reference evidence="2 3" key="1">
    <citation type="submission" date="2014-02" db="EMBL/GenBank/DDBJ databases">
        <title>Single nucleus genome sequencing reveals high similarity among nuclei of an endomycorrhizal fungus.</title>
        <authorList>
            <person name="Lin K."/>
            <person name="Geurts R."/>
            <person name="Zhang Z."/>
            <person name="Limpens E."/>
            <person name="Saunders D.G."/>
            <person name="Mu D."/>
            <person name="Pang E."/>
            <person name="Cao H."/>
            <person name="Cha H."/>
            <person name="Lin T."/>
            <person name="Zhou Q."/>
            <person name="Shang Y."/>
            <person name="Li Y."/>
            <person name="Ivanov S."/>
            <person name="Sharma T."/>
            <person name="Velzen R.V."/>
            <person name="Ruijter N.D."/>
            <person name="Aanen D.K."/>
            <person name="Win J."/>
            <person name="Kamoun S."/>
            <person name="Bisseling T."/>
            <person name="Huang S."/>
        </authorList>
    </citation>
    <scope>NUCLEOTIDE SEQUENCE [LARGE SCALE GENOMIC DNA]</scope>
    <source>
        <strain evidence="3">DAOM197198w</strain>
    </source>
</reference>
<dbReference type="AlphaFoldDB" id="A0A015IIR1"/>
<dbReference type="HOGENOM" id="CLU_2086082_0_0_1"/>
<dbReference type="Pfam" id="PF00078">
    <property type="entry name" value="RVT_1"/>
    <property type="match status" value="1"/>
</dbReference>
<comment type="caution">
    <text evidence="2">The sequence shown here is derived from an EMBL/GenBank/DDBJ whole genome shotgun (WGS) entry which is preliminary data.</text>
</comment>
<organism evidence="2 3">
    <name type="scientific">Rhizophagus irregularis (strain DAOM 197198w)</name>
    <name type="common">Glomus intraradices</name>
    <dbReference type="NCBI Taxonomy" id="1432141"/>
    <lineage>
        <taxon>Eukaryota</taxon>
        <taxon>Fungi</taxon>
        <taxon>Fungi incertae sedis</taxon>
        <taxon>Mucoromycota</taxon>
        <taxon>Glomeromycotina</taxon>
        <taxon>Glomeromycetes</taxon>
        <taxon>Glomerales</taxon>
        <taxon>Glomeraceae</taxon>
        <taxon>Rhizophagus</taxon>
    </lineage>
</organism>
<evidence type="ECO:0000259" key="1">
    <source>
        <dbReference type="Pfam" id="PF00078"/>
    </source>
</evidence>
<gene>
    <name evidence="2" type="ORF">RirG_238800</name>
</gene>
<name>A0A015IIR1_RHIIW</name>
<dbReference type="EMBL" id="JEMT01028681">
    <property type="protein sequence ID" value="EXX53980.1"/>
    <property type="molecule type" value="Genomic_DNA"/>
</dbReference>
<feature type="domain" description="Reverse transcriptase" evidence="1">
    <location>
        <begin position="32"/>
        <end position="90"/>
    </location>
</feature>
<dbReference type="InterPro" id="IPR000477">
    <property type="entry name" value="RT_dom"/>
</dbReference>
<evidence type="ECO:0000313" key="2">
    <source>
        <dbReference type="EMBL" id="EXX53980.1"/>
    </source>
</evidence>
<evidence type="ECO:0000313" key="3">
    <source>
        <dbReference type="Proteomes" id="UP000022910"/>
    </source>
</evidence>
<proteinExistence type="predicted"/>